<accession>A0A8D5JX04</accession>
<evidence type="ECO:0008006" key="4">
    <source>
        <dbReference type="Google" id="ProtNLM"/>
    </source>
</evidence>
<proteinExistence type="predicted"/>
<protein>
    <recommendedName>
        <fullName evidence="4">Tfp pilus assembly protein PilN</fullName>
    </recommendedName>
</protein>
<sequence>MMKSLKNIQLDHGQPAIKQSPWTLLLLITGVVVTAIVIVSLQQIGTQISKLQLEMNQAQHPRITSDMLSLQGKENSTKRDEFIAVQGAIAELKLPWDELFSMLESLKMPQVRLLTVEPNPKQHKLRLTAESASTEDMFDYVAALTKQSLLSHVFLLTHERSEDGRELPISFVIEATWQH</sequence>
<keyword evidence="3" id="KW-1185">Reference proteome</keyword>
<dbReference type="KEGG" id="mpau:ZMTM_19080"/>
<dbReference type="AlphaFoldDB" id="A0A8D5JX04"/>
<evidence type="ECO:0000313" key="2">
    <source>
        <dbReference type="EMBL" id="BCM25649.1"/>
    </source>
</evidence>
<name>A0A8D5JX04_9PROT</name>
<evidence type="ECO:0000313" key="3">
    <source>
        <dbReference type="Proteomes" id="UP000826722"/>
    </source>
</evidence>
<dbReference type="RefSeq" id="WP_221763713.1">
    <property type="nucleotide sequence ID" value="NZ_AP024110.1"/>
</dbReference>
<dbReference type="Proteomes" id="UP000826722">
    <property type="component" value="Chromosome"/>
</dbReference>
<evidence type="ECO:0000256" key="1">
    <source>
        <dbReference type="SAM" id="Phobius"/>
    </source>
</evidence>
<organism evidence="2 3">
    <name type="scientific">Methyloradius palustris</name>
    <dbReference type="NCBI Taxonomy" id="2778876"/>
    <lineage>
        <taxon>Bacteria</taxon>
        <taxon>Pseudomonadati</taxon>
        <taxon>Pseudomonadota</taxon>
        <taxon>Betaproteobacteria</taxon>
        <taxon>Nitrosomonadales</taxon>
        <taxon>Methylophilaceae</taxon>
        <taxon>Methyloradius</taxon>
    </lineage>
</organism>
<keyword evidence="1" id="KW-0472">Membrane</keyword>
<dbReference type="EMBL" id="AP024110">
    <property type="protein sequence ID" value="BCM25649.1"/>
    <property type="molecule type" value="Genomic_DNA"/>
</dbReference>
<gene>
    <name evidence="2" type="ORF">ZMTM_19080</name>
</gene>
<reference evidence="2" key="1">
    <citation type="journal article" date="2021" name="Arch. Microbiol.">
        <title>Methyloradius palustris gen. nov., sp. nov., a methanol-oxidizing bacterium isolated from snow.</title>
        <authorList>
            <person name="Miyadera T."/>
            <person name="Kojima H."/>
            <person name="Fukui M."/>
        </authorList>
    </citation>
    <scope>NUCLEOTIDE SEQUENCE</scope>
    <source>
        <strain evidence="2">Zm11</strain>
    </source>
</reference>
<feature type="transmembrane region" description="Helical" evidence="1">
    <location>
        <begin position="21"/>
        <end position="41"/>
    </location>
</feature>
<keyword evidence="1" id="KW-1133">Transmembrane helix</keyword>
<keyword evidence="1" id="KW-0812">Transmembrane</keyword>